<feature type="active site" description="Amidino-cysteine intermediate" evidence="2">
    <location>
        <position position="331"/>
    </location>
</feature>
<dbReference type="PANTHER" id="PTHR31377:SF0">
    <property type="entry name" value="AGMATINE DEIMINASE-RELATED"/>
    <property type="match status" value="1"/>
</dbReference>
<evidence type="ECO:0000256" key="2">
    <source>
        <dbReference type="HAMAP-Rule" id="MF_01841"/>
    </source>
</evidence>
<proteinExistence type="inferred from homology"/>
<accession>A0A1W1XK24</accession>
<keyword evidence="1 2" id="KW-0378">Hydrolase</keyword>
<dbReference type="STRING" id="1121291.SAMN02745134_02117"/>
<dbReference type="InterPro" id="IPR017754">
    <property type="entry name" value="Agmatine_deiminase"/>
</dbReference>
<dbReference type="Proteomes" id="UP000192468">
    <property type="component" value="Unassembled WGS sequence"/>
</dbReference>
<dbReference type="EMBL" id="FWXH01000006">
    <property type="protein sequence ID" value="SMC24182.1"/>
    <property type="molecule type" value="Genomic_DNA"/>
</dbReference>
<dbReference type="EC" id="3.5.3.12" evidence="2"/>
<comment type="similarity">
    <text evidence="2">Belongs to the agmatine deiminase family.</text>
</comment>
<dbReference type="GO" id="GO:0009446">
    <property type="term" value="P:putrescine biosynthetic process"/>
    <property type="evidence" value="ECO:0007669"/>
    <property type="project" value="InterPro"/>
</dbReference>
<dbReference type="OrthoDB" id="9808013at2"/>
<protein>
    <recommendedName>
        <fullName evidence="2">Putative agmatine deiminase</fullName>
        <ecNumber evidence="2">3.5.3.12</ecNumber>
    </recommendedName>
    <alternativeName>
        <fullName evidence="2">Agmatine iminohydrolase</fullName>
    </alternativeName>
</protein>
<dbReference type="PANTHER" id="PTHR31377">
    <property type="entry name" value="AGMATINE DEIMINASE-RELATED"/>
    <property type="match status" value="1"/>
</dbReference>
<dbReference type="HAMAP" id="MF_01841">
    <property type="entry name" value="Agmatine_deimin"/>
    <property type="match status" value="1"/>
</dbReference>
<evidence type="ECO:0000313" key="4">
    <source>
        <dbReference type="Proteomes" id="UP000192468"/>
    </source>
</evidence>
<name>A0A1W1XK24_9CLOT</name>
<dbReference type="InterPro" id="IPR007466">
    <property type="entry name" value="Peptidyl-Arg-deiminase_porph"/>
</dbReference>
<keyword evidence="4" id="KW-1185">Reference proteome</keyword>
<evidence type="ECO:0000313" key="3">
    <source>
        <dbReference type="EMBL" id="SMC24182.1"/>
    </source>
</evidence>
<dbReference type="GO" id="GO:0047632">
    <property type="term" value="F:agmatine deiminase activity"/>
    <property type="evidence" value="ECO:0007669"/>
    <property type="project" value="UniProtKB-UniRule"/>
</dbReference>
<organism evidence="3 4">
    <name type="scientific">Clostridium acidisoli DSM 12555</name>
    <dbReference type="NCBI Taxonomy" id="1121291"/>
    <lineage>
        <taxon>Bacteria</taxon>
        <taxon>Bacillati</taxon>
        <taxon>Bacillota</taxon>
        <taxon>Clostridia</taxon>
        <taxon>Eubacteriales</taxon>
        <taxon>Clostridiaceae</taxon>
        <taxon>Clostridium</taxon>
    </lineage>
</organism>
<dbReference type="NCBIfam" id="TIGR03380">
    <property type="entry name" value="agmatine_aguA"/>
    <property type="match status" value="1"/>
</dbReference>
<dbReference type="SUPFAM" id="SSF55909">
    <property type="entry name" value="Pentein"/>
    <property type="match status" value="1"/>
</dbReference>
<reference evidence="3 4" key="1">
    <citation type="submission" date="2017-04" db="EMBL/GenBank/DDBJ databases">
        <authorList>
            <person name="Afonso C.L."/>
            <person name="Miller P.J."/>
            <person name="Scott M.A."/>
            <person name="Spackman E."/>
            <person name="Goraichik I."/>
            <person name="Dimitrov K.M."/>
            <person name="Suarez D.L."/>
            <person name="Swayne D.E."/>
        </authorList>
    </citation>
    <scope>NUCLEOTIDE SEQUENCE [LARGE SCALE GENOMIC DNA]</scope>
    <source>
        <strain evidence="3 4">DSM 12555</strain>
    </source>
</reference>
<dbReference type="Gene3D" id="3.75.10.10">
    <property type="entry name" value="L-arginine/glycine Amidinotransferase, Chain A"/>
    <property type="match status" value="1"/>
</dbReference>
<evidence type="ECO:0000256" key="1">
    <source>
        <dbReference type="ARBA" id="ARBA00022801"/>
    </source>
</evidence>
<dbReference type="GO" id="GO:0004668">
    <property type="term" value="F:protein-arginine deiminase activity"/>
    <property type="evidence" value="ECO:0007669"/>
    <property type="project" value="InterPro"/>
</dbReference>
<sequence length="345" mass="39470">MIPRELGFRMPAEWENRARTFMEWPVREELWPDGFEDARRGYSQVAKAIAEFEEVVMITRPDLINNAKEMCGEKIKVVPIEQDDSWMRDNGPTFIVNNNNEIAGINWQFNSWGEKYIPYNKDNEVAKKVLELFKVPKFNAPLILEGGSIHVDGQGTLLTTKQCLLNKNRNPNLSQAEIEDILKKYLFIDKFIWLKHGLYGDETDGHVDNVACFAKPGVIVIQVCNDKKDPNYDITLENLKILENTTDAKGRKLEIIKIEQPPVRYLNGQRLTLSYLNYYPVNGGIIVPTFGQDAKDTDKKAIETLQKIYVYRKIIPIDGMPIIKGGGNVHCITQQMPCGTPAKFY</sequence>
<dbReference type="Pfam" id="PF04371">
    <property type="entry name" value="PAD_porph"/>
    <property type="match status" value="1"/>
</dbReference>
<comment type="catalytic activity">
    <reaction evidence="2">
        <text>agmatine + H2O = N-carbamoylputrescine + NH4(+)</text>
        <dbReference type="Rhea" id="RHEA:18037"/>
        <dbReference type="ChEBI" id="CHEBI:15377"/>
        <dbReference type="ChEBI" id="CHEBI:28938"/>
        <dbReference type="ChEBI" id="CHEBI:58145"/>
        <dbReference type="ChEBI" id="CHEBI:58318"/>
        <dbReference type="EC" id="3.5.3.12"/>
    </reaction>
</comment>
<dbReference type="RefSeq" id="WP_084115875.1">
    <property type="nucleotide sequence ID" value="NZ_FWXH01000006.1"/>
</dbReference>
<dbReference type="AlphaFoldDB" id="A0A1W1XK24"/>
<gene>
    <name evidence="2" type="primary">aguA</name>
    <name evidence="3" type="ORF">SAMN02745134_02117</name>
</gene>